<reference evidence="9" key="1">
    <citation type="submission" date="2016-10" db="EMBL/GenBank/DDBJ databases">
        <authorList>
            <person name="Varghese N."/>
            <person name="Submissions S."/>
        </authorList>
    </citation>
    <scope>NUCLEOTIDE SEQUENCE [LARGE SCALE GENOMIC DNA]</scope>
    <source>
        <strain evidence="9">DSM 26879</strain>
    </source>
</reference>
<accession>A0A1I6FW76</accession>
<evidence type="ECO:0000256" key="2">
    <source>
        <dbReference type="ARBA" id="ARBA00023015"/>
    </source>
</evidence>
<dbReference type="AlphaFoldDB" id="A0A1I6FW76"/>
<keyword evidence="3" id="KW-0731">Sigma factor</keyword>
<dbReference type="GO" id="GO:0016987">
    <property type="term" value="F:sigma factor activity"/>
    <property type="evidence" value="ECO:0007669"/>
    <property type="project" value="UniProtKB-KW"/>
</dbReference>
<name>A0A1I6FW76_9RHOB</name>
<dbReference type="OrthoDB" id="9780326at2"/>
<dbReference type="InterPro" id="IPR014284">
    <property type="entry name" value="RNA_pol_sigma-70_dom"/>
</dbReference>
<dbReference type="Gene3D" id="1.10.1740.10">
    <property type="match status" value="1"/>
</dbReference>
<keyword evidence="4" id="KW-0238">DNA-binding</keyword>
<dbReference type="Pfam" id="PF04542">
    <property type="entry name" value="Sigma70_r2"/>
    <property type="match status" value="1"/>
</dbReference>
<dbReference type="NCBIfam" id="TIGR02937">
    <property type="entry name" value="sigma70-ECF"/>
    <property type="match status" value="1"/>
</dbReference>
<dbReference type="InterPro" id="IPR036388">
    <property type="entry name" value="WH-like_DNA-bd_sf"/>
</dbReference>
<keyword evidence="2" id="KW-0805">Transcription regulation</keyword>
<gene>
    <name evidence="8" type="ORF">SAMN04488005_0605</name>
</gene>
<dbReference type="PANTHER" id="PTHR43133:SF8">
    <property type="entry name" value="RNA POLYMERASE SIGMA FACTOR HI_1459-RELATED"/>
    <property type="match status" value="1"/>
</dbReference>
<organism evidence="8 9">
    <name type="scientific">Yoonia tamlensis</name>
    <dbReference type="NCBI Taxonomy" id="390270"/>
    <lineage>
        <taxon>Bacteria</taxon>
        <taxon>Pseudomonadati</taxon>
        <taxon>Pseudomonadota</taxon>
        <taxon>Alphaproteobacteria</taxon>
        <taxon>Rhodobacterales</taxon>
        <taxon>Paracoccaceae</taxon>
        <taxon>Yoonia</taxon>
    </lineage>
</organism>
<dbReference type="STRING" id="390270.SAMN04488005_0605"/>
<sequence length="195" mass="21291">MNAMPDLFAGAPDEALLIAFANGDAQAAQALTVRLLPRVLAQATRMLSVQAEAEDVAQEAMIRLWKQALEWRQGEAQVSTWLYRVVANLCTDILRKRRGGVSLDQIAEPTDSAPSVVQQMQTNARMRALSDALAALPERQAQAVSLRHLEGLSNPEIAEIMDINVRAVESLTARGKRALAEIMAGRKAELGYDDD</sequence>
<dbReference type="InterPro" id="IPR039425">
    <property type="entry name" value="RNA_pol_sigma-70-like"/>
</dbReference>
<keyword evidence="5" id="KW-0804">Transcription</keyword>
<feature type="domain" description="RNA polymerase sigma factor 70 region 4 type 2" evidence="7">
    <location>
        <begin position="127"/>
        <end position="179"/>
    </location>
</feature>
<dbReference type="CDD" id="cd06171">
    <property type="entry name" value="Sigma70_r4"/>
    <property type="match status" value="1"/>
</dbReference>
<dbReference type="InterPro" id="IPR013324">
    <property type="entry name" value="RNA_pol_sigma_r3/r4-like"/>
</dbReference>
<dbReference type="EMBL" id="FOYP01000001">
    <property type="protein sequence ID" value="SFR34136.1"/>
    <property type="molecule type" value="Genomic_DNA"/>
</dbReference>
<dbReference type="InterPro" id="IPR013249">
    <property type="entry name" value="RNA_pol_sigma70_r4_t2"/>
</dbReference>
<dbReference type="RefSeq" id="WP_090196270.1">
    <property type="nucleotide sequence ID" value="NZ_FOYP01000001.1"/>
</dbReference>
<comment type="similarity">
    <text evidence="1">Belongs to the sigma-70 factor family. ECF subfamily.</text>
</comment>
<dbReference type="Gene3D" id="1.10.10.10">
    <property type="entry name" value="Winged helix-like DNA-binding domain superfamily/Winged helix DNA-binding domain"/>
    <property type="match status" value="1"/>
</dbReference>
<evidence type="ECO:0000259" key="6">
    <source>
        <dbReference type="Pfam" id="PF04542"/>
    </source>
</evidence>
<evidence type="ECO:0000256" key="4">
    <source>
        <dbReference type="ARBA" id="ARBA00023125"/>
    </source>
</evidence>
<dbReference type="SUPFAM" id="SSF88946">
    <property type="entry name" value="Sigma2 domain of RNA polymerase sigma factors"/>
    <property type="match status" value="1"/>
</dbReference>
<protein>
    <submittedName>
        <fullName evidence="8">RNA polymerase sigma-70 factor, ECF subfamily</fullName>
    </submittedName>
</protein>
<evidence type="ECO:0000313" key="9">
    <source>
        <dbReference type="Proteomes" id="UP000199478"/>
    </source>
</evidence>
<evidence type="ECO:0000313" key="8">
    <source>
        <dbReference type="EMBL" id="SFR34136.1"/>
    </source>
</evidence>
<dbReference type="Proteomes" id="UP000199478">
    <property type="component" value="Unassembled WGS sequence"/>
</dbReference>
<dbReference type="GO" id="GO:0003677">
    <property type="term" value="F:DNA binding"/>
    <property type="evidence" value="ECO:0007669"/>
    <property type="project" value="UniProtKB-KW"/>
</dbReference>
<dbReference type="InterPro" id="IPR007627">
    <property type="entry name" value="RNA_pol_sigma70_r2"/>
</dbReference>
<evidence type="ECO:0000259" key="7">
    <source>
        <dbReference type="Pfam" id="PF08281"/>
    </source>
</evidence>
<dbReference type="Pfam" id="PF08281">
    <property type="entry name" value="Sigma70_r4_2"/>
    <property type="match status" value="1"/>
</dbReference>
<dbReference type="InterPro" id="IPR013325">
    <property type="entry name" value="RNA_pol_sigma_r2"/>
</dbReference>
<evidence type="ECO:0000256" key="5">
    <source>
        <dbReference type="ARBA" id="ARBA00023163"/>
    </source>
</evidence>
<keyword evidence="9" id="KW-1185">Reference proteome</keyword>
<evidence type="ECO:0000256" key="1">
    <source>
        <dbReference type="ARBA" id="ARBA00010641"/>
    </source>
</evidence>
<feature type="domain" description="RNA polymerase sigma-70 region 2" evidence="6">
    <location>
        <begin position="34"/>
        <end position="98"/>
    </location>
</feature>
<proteinExistence type="inferred from homology"/>
<dbReference type="NCBIfam" id="NF009176">
    <property type="entry name" value="PRK12524.1"/>
    <property type="match status" value="1"/>
</dbReference>
<evidence type="ECO:0000256" key="3">
    <source>
        <dbReference type="ARBA" id="ARBA00023082"/>
    </source>
</evidence>
<dbReference type="GO" id="GO:0006352">
    <property type="term" value="P:DNA-templated transcription initiation"/>
    <property type="evidence" value="ECO:0007669"/>
    <property type="project" value="InterPro"/>
</dbReference>
<dbReference type="SUPFAM" id="SSF88659">
    <property type="entry name" value="Sigma3 and sigma4 domains of RNA polymerase sigma factors"/>
    <property type="match status" value="1"/>
</dbReference>
<dbReference type="PANTHER" id="PTHR43133">
    <property type="entry name" value="RNA POLYMERASE ECF-TYPE SIGMA FACTO"/>
    <property type="match status" value="1"/>
</dbReference>